<proteinExistence type="predicted"/>
<evidence type="ECO:0000256" key="1">
    <source>
        <dbReference type="SAM" id="MobiDB-lite"/>
    </source>
</evidence>
<dbReference type="STRING" id="7395.A0A1A9VE51"/>
<protein>
    <submittedName>
        <fullName evidence="2">Uncharacterized protein</fullName>
    </submittedName>
</protein>
<name>A0A1A9VE51_GLOAU</name>
<feature type="compositionally biased region" description="Low complexity" evidence="1">
    <location>
        <begin position="329"/>
        <end position="338"/>
    </location>
</feature>
<dbReference type="EnsemblMetazoa" id="GAUT034373-RA">
    <property type="protein sequence ID" value="GAUT034373-PA"/>
    <property type="gene ID" value="GAUT034373"/>
</dbReference>
<dbReference type="VEuPathDB" id="VectorBase:GAUT034373"/>
<feature type="region of interest" description="Disordered" evidence="1">
    <location>
        <begin position="151"/>
        <end position="190"/>
    </location>
</feature>
<accession>A0A1A9VE51</accession>
<evidence type="ECO:0000313" key="3">
    <source>
        <dbReference type="Proteomes" id="UP000078200"/>
    </source>
</evidence>
<keyword evidence="3" id="KW-1185">Reference proteome</keyword>
<feature type="compositionally biased region" description="Basic residues" evidence="1">
    <location>
        <begin position="342"/>
        <end position="354"/>
    </location>
</feature>
<feature type="compositionally biased region" description="Basic and acidic residues" evidence="1">
    <location>
        <begin position="355"/>
        <end position="365"/>
    </location>
</feature>
<feature type="region of interest" description="Disordered" evidence="1">
    <location>
        <begin position="324"/>
        <end position="365"/>
    </location>
</feature>
<sequence>MSANLANAPCPQRVILLDWYAAIRRPDLTQPTQLNQLICTRYNGTYSIQSQRPSSTPKVYSDNQPPSKQVNLVKSGLLANEISHACPTEKEVKFEEATPSTSLHSPPRSDQYILSPIVTNVNTRPLPLGQWSDISTLESQRYKTADTALRQQEPDVTPDGMAPVVKQQSSLPQQQVPTETSTQASPTSQWMPTYSNVNSVTPLQQYKNHNDNITTTTTNSITTAVTTSPTNRVLPMQQRQYVQRNGNENKTSYETEVKRISSHSPLPNDMKGNINSVSNQLQQQSALHNRPLLQANVTKYALPSLVAPPALTYKITDLVEKATNKVSKQQQQTQSQQTAPQRKGRSSPNKHIHKVMKDRTLKENL</sequence>
<evidence type="ECO:0000313" key="2">
    <source>
        <dbReference type="EnsemblMetazoa" id="GAUT034373-PA"/>
    </source>
</evidence>
<dbReference type="Proteomes" id="UP000078200">
    <property type="component" value="Unassembled WGS sequence"/>
</dbReference>
<feature type="compositionally biased region" description="Polar residues" evidence="1">
    <location>
        <begin position="166"/>
        <end position="190"/>
    </location>
</feature>
<reference evidence="2" key="1">
    <citation type="submission" date="2020-05" db="UniProtKB">
        <authorList>
            <consortium name="EnsemblMetazoa"/>
        </authorList>
    </citation>
    <scope>IDENTIFICATION</scope>
    <source>
        <strain evidence="2">TTRI</strain>
    </source>
</reference>
<dbReference type="AlphaFoldDB" id="A0A1A9VE51"/>
<organism evidence="2 3">
    <name type="scientific">Glossina austeni</name>
    <name type="common">Savannah tsetse fly</name>
    <dbReference type="NCBI Taxonomy" id="7395"/>
    <lineage>
        <taxon>Eukaryota</taxon>
        <taxon>Metazoa</taxon>
        <taxon>Ecdysozoa</taxon>
        <taxon>Arthropoda</taxon>
        <taxon>Hexapoda</taxon>
        <taxon>Insecta</taxon>
        <taxon>Pterygota</taxon>
        <taxon>Neoptera</taxon>
        <taxon>Endopterygota</taxon>
        <taxon>Diptera</taxon>
        <taxon>Brachycera</taxon>
        <taxon>Muscomorpha</taxon>
        <taxon>Hippoboscoidea</taxon>
        <taxon>Glossinidae</taxon>
        <taxon>Glossina</taxon>
    </lineage>
</organism>